<keyword evidence="4" id="KW-0547">Nucleotide-binding</keyword>
<comment type="catalytic activity">
    <reaction evidence="7">
        <text>L-aspartate + ATP = 4-phospho-L-aspartate + ADP</text>
        <dbReference type="Rhea" id="RHEA:23776"/>
        <dbReference type="ChEBI" id="CHEBI:29991"/>
        <dbReference type="ChEBI" id="CHEBI:30616"/>
        <dbReference type="ChEBI" id="CHEBI:57535"/>
        <dbReference type="ChEBI" id="CHEBI:456216"/>
        <dbReference type="EC" id="2.7.2.4"/>
    </reaction>
</comment>
<dbReference type="InterPro" id="IPR045865">
    <property type="entry name" value="ACT-like_dom_sf"/>
</dbReference>
<organism evidence="9 10">
    <name type="scientific">Gemmiger formicilis</name>
    <dbReference type="NCBI Taxonomy" id="745368"/>
    <lineage>
        <taxon>Bacteria</taxon>
        <taxon>Bacillati</taxon>
        <taxon>Bacillota</taxon>
        <taxon>Clostridia</taxon>
        <taxon>Eubacteriales</taxon>
        <taxon>Gemmiger</taxon>
    </lineage>
</organism>
<dbReference type="GO" id="GO:0005524">
    <property type="term" value="F:ATP binding"/>
    <property type="evidence" value="ECO:0007669"/>
    <property type="project" value="UniProtKB-KW"/>
</dbReference>
<evidence type="ECO:0000256" key="4">
    <source>
        <dbReference type="ARBA" id="ARBA00022741"/>
    </source>
</evidence>
<evidence type="ECO:0000313" key="10">
    <source>
        <dbReference type="Proteomes" id="UP000190286"/>
    </source>
</evidence>
<evidence type="ECO:0000256" key="3">
    <source>
        <dbReference type="ARBA" id="ARBA00022679"/>
    </source>
</evidence>
<evidence type="ECO:0000313" key="9">
    <source>
        <dbReference type="EMBL" id="SKA78885.1"/>
    </source>
</evidence>
<dbReference type="EMBL" id="FUYF01000003">
    <property type="protein sequence ID" value="SKA78885.1"/>
    <property type="molecule type" value="Genomic_DNA"/>
</dbReference>
<protein>
    <recommendedName>
        <fullName evidence="2">aspartate kinase</fullName>
        <ecNumber evidence="2">2.7.2.4</ecNumber>
    </recommendedName>
</protein>
<name>A0A1T4WPU7_9FIRM</name>
<dbReference type="Gene3D" id="3.30.2130.10">
    <property type="entry name" value="VC0802-like"/>
    <property type="match status" value="1"/>
</dbReference>
<dbReference type="STRING" id="745368.SAMN02745178_00847"/>
<dbReference type="Proteomes" id="UP000190286">
    <property type="component" value="Unassembled WGS sequence"/>
</dbReference>
<evidence type="ECO:0000256" key="1">
    <source>
        <dbReference type="ARBA" id="ARBA00010122"/>
    </source>
</evidence>
<dbReference type="RefSeq" id="WP_078783934.1">
    <property type="nucleotide sequence ID" value="NZ_DAWADZ010000003.1"/>
</dbReference>
<evidence type="ECO:0000256" key="6">
    <source>
        <dbReference type="ARBA" id="ARBA00022840"/>
    </source>
</evidence>
<dbReference type="AlphaFoldDB" id="A0A1T4WPU7"/>
<dbReference type="GO" id="GO:0005829">
    <property type="term" value="C:cytosol"/>
    <property type="evidence" value="ECO:0007669"/>
    <property type="project" value="TreeGrafter"/>
</dbReference>
<dbReference type="InterPro" id="IPR054352">
    <property type="entry name" value="ACT_Aspartokinase"/>
</dbReference>
<dbReference type="PANTHER" id="PTHR21499">
    <property type="entry name" value="ASPARTATE KINASE"/>
    <property type="match status" value="1"/>
</dbReference>
<evidence type="ECO:0000256" key="7">
    <source>
        <dbReference type="ARBA" id="ARBA00047872"/>
    </source>
</evidence>
<sequence length="151" mass="15778">MYGVSKISSEQNIMLTTFPGAQYSAQSLAEHLDVFAKAGIVVDMICQSAPRGSAVDFSFTTSYDNFAAVMKALPAAAKANPPLVSGGYSKINLFGEEMVTSCGVAARALAALAGAGIEIVLITTSDLDISLLIRQQDEDTALDALHKAFAV</sequence>
<dbReference type="SUPFAM" id="SSF55021">
    <property type="entry name" value="ACT-like"/>
    <property type="match status" value="2"/>
</dbReference>
<dbReference type="GeneID" id="93337331"/>
<dbReference type="EC" id="2.7.2.4" evidence="2"/>
<dbReference type="PANTHER" id="PTHR21499:SF3">
    <property type="entry name" value="ASPARTOKINASE"/>
    <property type="match status" value="1"/>
</dbReference>
<gene>
    <name evidence="9" type="ORF">SAMN02745178_00847</name>
</gene>
<evidence type="ECO:0000256" key="2">
    <source>
        <dbReference type="ARBA" id="ARBA00013059"/>
    </source>
</evidence>
<keyword evidence="6" id="KW-0067">ATP-binding</keyword>
<dbReference type="GO" id="GO:0009090">
    <property type="term" value="P:homoserine biosynthetic process"/>
    <property type="evidence" value="ECO:0007669"/>
    <property type="project" value="TreeGrafter"/>
</dbReference>
<accession>A0A1T4WPU7</accession>
<dbReference type="GO" id="GO:0009089">
    <property type="term" value="P:lysine biosynthetic process via diaminopimelate"/>
    <property type="evidence" value="ECO:0007669"/>
    <property type="project" value="TreeGrafter"/>
</dbReference>
<dbReference type="OrthoDB" id="1857645at2"/>
<evidence type="ECO:0000259" key="8">
    <source>
        <dbReference type="Pfam" id="PF22468"/>
    </source>
</evidence>
<dbReference type="Pfam" id="PF22468">
    <property type="entry name" value="ACT_9"/>
    <property type="match status" value="1"/>
</dbReference>
<keyword evidence="5 9" id="KW-0418">Kinase</keyword>
<keyword evidence="3" id="KW-0808">Transferase</keyword>
<proteinExistence type="inferred from homology"/>
<keyword evidence="10" id="KW-1185">Reference proteome</keyword>
<dbReference type="GO" id="GO:0004072">
    <property type="term" value="F:aspartate kinase activity"/>
    <property type="evidence" value="ECO:0007669"/>
    <property type="project" value="UniProtKB-EC"/>
</dbReference>
<reference evidence="9 10" key="1">
    <citation type="submission" date="2017-02" db="EMBL/GenBank/DDBJ databases">
        <authorList>
            <person name="Peterson S.W."/>
        </authorList>
    </citation>
    <scope>NUCLEOTIDE SEQUENCE [LARGE SCALE GENOMIC DNA]</scope>
    <source>
        <strain evidence="9 10">ATCC 27749</strain>
    </source>
</reference>
<comment type="similarity">
    <text evidence="1">Belongs to the aspartokinase family.</text>
</comment>
<feature type="domain" description="Aspartokinase ACT" evidence="8">
    <location>
        <begin position="91"/>
        <end position="149"/>
    </location>
</feature>
<evidence type="ECO:0000256" key="5">
    <source>
        <dbReference type="ARBA" id="ARBA00022777"/>
    </source>
</evidence>